<evidence type="ECO:0000256" key="4">
    <source>
        <dbReference type="ARBA" id="ARBA00023125"/>
    </source>
</evidence>
<dbReference type="EMBL" id="KZ821780">
    <property type="protein sequence ID" value="PYH75706.1"/>
    <property type="molecule type" value="Genomic_DNA"/>
</dbReference>
<evidence type="ECO:0000256" key="3">
    <source>
        <dbReference type="ARBA" id="ARBA00023015"/>
    </source>
</evidence>
<dbReference type="InterPro" id="IPR007219">
    <property type="entry name" value="XnlR_reg_dom"/>
</dbReference>
<dbReference type="Gene3D" id="4.10.240.10">
    <property type="entry name" value="Zn(2)-C6 fungal-type DNA-binding domain"/>
    <property type="match status" value="1"/>
</dbReference>
<dbReference type="SMART" id="SM00066">
    <property type="entry name" value="GAL4"/>
    <property type="match status" value="1"/>
</dbReference>
<dbReference type="GO" id="GO:0000981">
    <property type="term" value="F:DNA-binding transcription factor activity, RNA polymerase II-specific"/>
    <property type="evidence" value="ECO:0007669"/>
    <property type="project" value="InterPro"/>
</dbReference>
<dbReference type="InterPro" id="IPR036864">
    <property type="entry name" value="Zn2-C6_fun-type_DNA-bd_sf"/>
</dbReference>
<dbReference type="GeneID" id="37141598"/>
<keyword evidence="10" id="KW-1185">Reference proteome</keyword>
<dbReference type="RefSeq" id="XP_025485906.1">
    <property type="nucleotide sequence ID" value="XM_025638856.1"/>
</dbReference>
<reference evidence="9 10" key="1">
    <citation type="submission" date="2016-12" db="EMBL/GenBank/DDBJ databases">
        <title>The genomes of Aspergillus section Nigri reveals drivers in fungal speciation.</title>
        <authorList>
            <consortium name="DOE Joint Genome Institute"/>
            <person name="Vesth T.C."/>
            <person name="Nybo J."/>
            <person name="Theobald S."/>
            <person name="Brandl J."/>
            <person name="Frisvad J.C."/>
            <person name="Nielsen K.F."/>
            <person name="Lyhne E.K."/>
            <person name="Kogle M.E."/>
            <person name="Kuo A."/>
            <person name="Riley R."/>
            <person name="Clum A."/>
            <person name="Nolan M."/>
            <person name="Lipzen A."/>
            <person name="Salamov A."/>
            <person name="Henrissat B."/>
            <person name="Wiebenga A."/>
            <person name="De Vries R.P."/>
            <person name="Grigoriev I.V."/>
            <person name="Mortensen U.H."/>
            <person name="Andersen M.R."/>
            <person name="Baker S.E."/>
        </authorList>
    </citation>
    <scope>NUCLEOTIDE SEQUENCE [LARGE SCALE GENOMIC DNA]</scope>
    <source>
        <strain evidence="9 10">CBS 121591</strain>
    </source>
</reference>
<keyword evidence="3" id="KW-0805">Transcription regulation</keyword>
<keyword evidence="2" id="KW-0479">Metal-binding</keyword>
<feature type="compositionally biased region" description="Polar residues" evidence="7">
    <location>
        <begin position="110"/>
        <end position="123"/>
    </location>
</feature>
<feature type="region of interest" description="Disordered" evidence="7">
    <location>
        <begin position="109"/>
        <end position="132"/>
    </location>
</feature>
<protein>
    <recommendedName>
        <fullName evidence="8">Zn(2)-C6 fungal-type domain-containing protein</fullName>
    </recommendedName>
</protein>
<dbReference type="GO" id="GO:0009893">
    <property type="term" value="P:positive regulation of metabolic process"/>
    <property type="evidence" value="ECO:0007669"/>
    <property type="project" value="UniProtKB-ARBA"/>
</dbReference>
<proteinExistence type="predicted"/>
<evidence type="ECO:0000313" key="10">
    <source>
        <dbReference type="Proteomes" id="UP000248340"/>
    </source>
</evidence>
<keyword evidence="6" id="KW-0539">Nucleus</keyword>
<dbReference type="InterPro" id="IPR001138">
    <property type="entry name" value="Zn2Cys6_DnaBD"/>
</dbReference>
<dbReference type="PROSITE" id="PS50048">
    <property type="entry name" value="ZN2_CY6_FUNGAL_2"/>
    <property type="match status" value="1"/>
</dbReference>
<evidence type="ECO:0000256" key="5">
    <source>
        <dbReference type="ARBA" id="ARBA00023163"/>
    </source>
</evidence>
<feature type="domain" description="Zn(2)-C6 fungal-type" evidence="8">
    <location>
        <begin position="13"/>
        <end position="46"/>
    </location>
</feature>
<feature type="compositionally biased region" description="Polar residues" evidence="7">
    <location>
        <begin position="639"/>
        <end position="650"/>
    </location>
</feature>
<organism evidence="9 10">
    <name type="scientific">Aspergillus uvarum CBS 121591</name>
    <dbReference type="NCBI Taxonomy" id="1448315"/>
    <lineage>
        <taxon>Eukaryota</taxon>
        <taxon>Fungi</taxon>
        <taxon>Dikarya</taxon>
        <taxon>Ascomycota</taxon>
        <taxon>Pezizomycotina</taxon>
        <taxon>Eurotiomycetes</taxon>
        <taxon>Eurotiomycetidae</taxon>
        <taxon>Eurotiales</taxon>
        <taxon>Aspergillaceae</taxon>
        <taxon>Aspergillus</taxon>
        <taxon>Aspergillus subgen. Circumdati</taxon>
    </lineage>
</organism>
<sequence>MSAQRPRQRLPISCEPCRVRKIRCTRDSPPCATCVRRRISPAQCVYSTTKQPRRSPHRAQPPSRPQQQSRQSTIDPAVSQPQHDRSSGEGSNADLVARIEKLEEILNGEAQLQDTGHSCSTVPRASESEDAPLRSEFPPAFATGTLIPSASGHVRFLPMTSSWRLVHRASQGACFPDRESAFSNTPSGPYPFGEHDIQSRSNLLALLPPREYCDKLKVVYFQSFAPVFPILHCPTFEKQYAGFSENPDQVSLAWLGLLFCVLGTAVLALEDDSHLLKALSRKDTPYGRLNEISERYYSAAMKCLEADRYLWRQNISTLQALLILIYGIQHSHGQTWTLLGLVYFLSLSIGCHVDPAMLSLDIVEAEERRRCWLALTTLLCNQNISITGFDIYPAVFSRVLPPAEVSDESIVSGQPAPIEGSLGLGSTPVSYLIRKSKLFRISSEISNPAFLAQPENLGVLHRLDSTIRAELNSLEQSYSSTPGVDPFVVHNNLLLSFTHHLILLLHSATLSELPSDSTTHGWSKKLCMESAQRVLELHADFHHLPQFTPFRWYIRGQGSFHAFHAAFVLMFILSLEPKESLSVNTVRLLHECHARLEASKTHSQLCTRTATILGQMLSSGLVENQRATPGGLDRGQRISPLQQDSSSSAMNTMGRRYDLDSLESNVFPSLFRQIEPQQWTNPINMDWEQWELITASLGTTS</sequence>
<feature type="region of interest" description="Disordered" evidence="7">
    <location>
        <begin position="45"/>
        <end position="91"/>
    </location>
</feature>
<dbReference type="GO" id="GO:0006351">
    <property type="term" value="P:DNA-templated transcription"/>
    <property type="evidence" value="ECO:0007669"/>
    <property type="project" value="InterPro"/>
</dbReference>
<keyword evidence="4" id="KW-0238">DNA-binding</keyword>
<keyword evidence="5" id="KW-0804">Transcription</keyword>
<evidence type="ECO:0000256" key="6">
    <source>
        <dbReference type="ARBA" id="ARBA00023242"/>
    </source>
</evidence>
<accession>A0A319BQH8</accession>
<dbReference type="OrthoDB" id="2406834at2759"/>
<dbReference type="Pfam" id="PF00172">
    <property type="entry name" value="Zn_clus"/>
    <property type="match status" value="1"/>
</dbReference>
<dbReference type="Pfam" id="PF04082">
    <property type="entry name" value="Fungal_trans"/>
    <property type="match status" value="1"/>
</dbReference>
<feature type="compositionally biased region" description="Low complexity" evidence="7">
    <location>
        <begin position="58"/>
        <end position="72"/>
    </location>
</feature>
<dbReference type="STRING" id="1448315.A0A319BQH8"/>
<feature type="region of interest" description="Disordered" evidence="7">
    <location>
        <begin position="628"/>
        <end position="650"/>
    </location>
</feature>
<dbReference type="GO" id="GO:0005634">
    <property type="term" value="C:nucleus"/>
    <property type="evidence" value="ECO:0007669"/>
    <property type="project" value="UniProtKB-SubCell"/>
</dbReference>
<dbReference type="PANTHER" id="PTHR31001">
    <property type="entry name" value="UNCHARACTERIZED TRANSCRIPTIONAL REGULATORY PROTEIN"/>
    <property type="match status" value="1"/>
</dbReference>
<evidence type="ECO:0000313" key="9">
    <source>
        <dbReference type="EMBL" id="PYH75706.1"/>
    </source>
</evidence>
<dbReference type="GO" id="GO:0008270">
    <property type="term" value="F:zinc ion binding"/>
    <property type="evidence" value="ECO:0007669"/>
    <property type="project" value="InterPro"/>
</dbReference>
<dbReference type="CDD" id="cd12148">
    <property type="entry name" value="fungal_TF_MHR"/>
    <property type="match status" value="1"/>
</dbReference>
<dbReference type="GO" id="GO:0003677">
    <property type="term" value="F:DNA binding"/>
    <property type="evidence" value="ECO:0007669"/>
    <property type="project" value="UniProtKB-KW"/>
</dbReference>
<dbReference type="CDD" id="cd00067">
    <property type="entry name" value="GAL4"/>
    <property type="match status" value="1"/>
</dbReference>
<dbReference type="InterPro" id="IPR050613">
    <property type="entry name" value="Sec_Metabolite_Reg"/>
</dbReference>
<dbReference type="VEuPathDB" id="FungiDB:BO82DRAFT_396671"/>
<dbReference type="Proteomes" id="UP000248340">
    <property type="component" value="Unassembled WGS sequence"/>
</dbReference>
<evidence type="ECO:0000259" key="8">
    <source>
        <dbReference type="PROSITE" id="PS50048"/>
    </source>
</evidence>
<comment type="subcellular location">
    <subcellularLocation>
        <location evidence="1">Nucleus</location>
    </subcellularLocation>
</comment>
<gene>
    <name evidence="9" type="ORF">BO82DRAFT_396671</name>
</gene>
<evidence type="ECO:0000256" key="1">
    <source>
        <dbReference type="ARBA" id="ARBA00004123"/>
    </source>
</evidence>
<dbReference type="SUPFAM" id="SSF57701">
    <property type="entry name" value="Zn2/Cys6 DNA-binding domain"/>
    <property type="match status" value="1"/>
</dbReference>
<evidence type="ECO:0000256" key="7">
    <source>
        <dbReference type="SAM" id="MobiDB-lite"/>
    </source>
</evidence>
<dbReference type="PANTHER" id="PTHR31001:SF40">
    <property type="entry name" value="ZN(II)2CYS6 TRANSCRIPTION FACTOR (EUROFUNG)"/>
    <property type="match status" value="1"/>
</dbReference>
<name>A0A319BQH8_9EURO</name>
<evidence type="ECO:0000256" key="2">
    <source>
        <dbReference type="ARBA" id="ARBA00022723"/>
    </source>
</evidence>
<dbReference type="AlphaFoldDB" id="A0A319BQH8"/>